<reference evidence="3 4" key="1">
    <citation type="submission" date="2013-08" db="EMBL/GenBank/DDBJ databases">
        <authorList>
            <person name="Weinstock G."/>
            <person name="Sodergren E."/>
            <person name="Wylie T."/>
            <person name="Fulton L."/>
            <person name="Fulton R."/>
            <person name="Fronick C."/>
            <person name="O'Laughlin M."/>
            <person name="Godfrey J."/>
            <person name="Miner T."/>
            <person name="Herter B."/>
            <person name="Appelbaum E."/>
            <person name="Cordes M."/>
            <person name="Lek S."/>
            <person name="Wollam A."/>
            <person name="Pepin K.H."/>
            <person name="Palsikar V.B."/>
            <person name="Mitreva M."/>
            <person name="Wilson R.K."/>
        </authorList>
    </citation>
    <scope>NUCLEOTIDE SEQUENCE [LARGE SCALE GENOMIC DNA]</scope>
    <source>
        <strain evidence="3 4">ATCC BAA-474</strain>
    </source>
</reference>
<keyword evidence="4" id="KW-1185">Reference proteome</keyword>
<evidence type="ECO:0000313" key="3">
    <source>
        <dbReference type="EMBL" id="ERT68350.1"/>
    </source>
</evidence>
<gene>
    <name evidence="3" type="ORF">HMPREF0202_01739</name>
</gene>
<feature type="region of interest" description="Disordered" evidence="1">
    <location>
        <begin position="180"/>
        <end position="199"/>
    </location>
</feature>
<name>U7V9Z6_9FUSO</name>
<organism evidence="3 4">
    <name type="scientific">Cetobacterium somerae ATCC BAA-474</name>
    <dbReference type="NCBI Taxonomy" id="1319815"/>
    <lineage>
        <taxon>Bacteria</taxon>
        <taxon>Fusobacteriati</taxon>
        <taxon>Fusobacteriota</taxon>
        <taxon>Fusobacteriia</taxon>
        <taxon>Fusobacteriales</taxon>
        <taxon>Fusobacteriaceae</taxon>
        <taxon>Cetobacterium</taxon>
    </lineage>
</organism>
<comment type="caution">
    <text evidence="3">The sequence shown here is derived from an EMBL/GenBank/DDBJ whole genome shotgun (WGS) entry which is preliminary data.</text>
</comment>
<dbReference type="STRING" id="1319815.HMPREF0202_01739"/>
<dbReference type="EMBL" id="AXZF01000067">
    <property type="protein sequence ID" value="ERT68350.1"/>
    <property type="molecule type" value="Genomic_DNA"/>
</dbReference>
<evidence type="ECO:0000313" key="4">
    <source>
        <dbReference type="Proteomes" id="UP000017081"/>
    </source>
</evidence>
<feature type="signal peptide" evidence="2">
    <location>
        <begin position="1"/>
        <end position="23"/>
    </location>
</feature>
<dbReference type="AlphaFoldDB" id="U7V9Z6"/>
<dbReference type="HOGENOM" id="CLU_1136760_0_0_0"/>
<evidence type="ECO:0008006" key="5">
    <source>
        <dbReference type="Google" id="ProtNLM"/>
    </source>
</evidence>
<feature type="compositionally biased region" description="Basic and acidic residues" evidence="1">
    <location>
        <begin position="181"/>
        <end position="199"/>
    </location>
</feature>
<keyword evidence="2" id="KW-0732">Signal</keyword>
<feature type="chain" id="PRO_5004688633" description="FMN-binding domain-containing protein" evidence="2">
    <location>
        <begin position="24"/>
        <end position="243"/>
    </location>
</feature>
<accession>U7V9Z6</accession>
<proteinExistence type="predicted"/>
<dbReference type="Gene3D" id="3.90.1010.20">
    <property type="match status" value="1"/>
</dbReference>
<sequence>MIKKWLPLSLSALLLCGSITSLAAETKVYQGLGHSTNFRVGPGKDSEGQQVYSFNYVDAAVLFDADGKIINAVVDALEVSSPNYDGESMPHFSGWPGTEGHNLADHKTKKVIGKTENTPANIANEVDNWKTKRERGASYGMNPKNEWDEQMDFFQDKFKGKTVDELEIIFTKLYSDVNGRPLKENSRNDKDKEKYNKLTEAEKKEVADITAGATMSLRDSHGDILGALKNAYENRVEVAIPTK</sequence>
<dbReference type="eggNOG" id="COG1388">
    <property type="taxonomic scope" value="Bacteria"/>
</dbReference>
<evidence type="ECO:0000256" key="2">
    <source>
        <dbReference type="SAM" id="SignalP"/>
    </source>
</evidence>
<dbReference type="RefSeq" id="WP_023051275.1">
    <property type="nucleotide sequence ID" value="NZ_CP173062.2"/>
</dbReference>
<evidence type="ECO:0000256" key="1">
    <source>
        <dbReference type="SAM" id="MobiDB-lite"/>
    </source>
</evidence>
<dbReference type="Proteomes" id="UP000017081">
    <property type="component" value="Unassembled WGS sequence"/>
</dbReference>
<protein>
    <recommendedName>
        <fullName evidence="5">FMN-binding domain-containing protein</fullName>
    </recommendedName>
</protein>
<dbReference type="PATRIC" id="fig|1319815.3.peg.1678"/>